<dbReference type="OrthoDB" id="9800154at2"/>
<evidence type="ECO:0000313" key="4">
    <source>
        <dbReference type="Proteomes" id="UP000198571"/>
    </source>
</evidence>
<dbReference type="PANTHER" id="PTHR33745:SF3">
    <property type="entry name" value="RSBT CO-ANTAGONIST PROTEIN RSBRC"/>
    <property type="match status" value="1"/>
</dbReference>
<organism evidence="3 4">
    <name type="scientific">Salipaludibacillus aurantiacus</name>
    <dbReference type="NCBI Taxonomy" id="1601833"/>
    <lineage>
        <taxon>Bacteria</taxon>
        <taxon>Bacillati</taxon>
        <taxon>Bacillota</taxon>
        <taxon>Bacilli</taxon>
        <taxon>Bacillales</taxon>
        <taxon>Bacillaceae</taxon>
    </lineage>
</organism>
<dbReference type="STRING" id="1601833.SAMN05518684_10133"/>
<name>A0A1H9NWN7_9BACI</name>
<proteinExistence type="predicted"/>
<dbReference type="InterPro" id="IPR002645">
    <property type="entry name" value="STAS_dom"/>
</dbReference>
<dbReference type="InterPro" id="IPR036513">
    <property type="entry name" value="STAS_dom_sf"/>
</dbReference>
<dbReference type="Pfam" id="PF01740">
    <property type="entry name" value="STAS"/>
    <property type="match status" value="1"/>
</dbReference>
<feature type="domain" description="STAS" evidence="2">
    <location>
        <begin position="166"/>
        <end position="277"/>
    </location>
</feature>
<dbReference type="AlphaFoldDB" id="A0A1H9NWN7"/>
<dbReference type="SUPFAM" id="SSF52091">
    <property type="entry name" value="SpoIIaa-like"/>
    <property type="match status" value="1"/>
</dbReference>
<dbReference type="EMBL" id="FOGT01000001">
    <property type="protein sequence ID" value="SER40281.1"/>
    <property type="molecule type" value="Genomic_DNA"/>
</dbReference>
<evidence type="ECO:0000259" key="2">
    <source>
        <dbReference type="PROSITE" id="PS50801"/>
    </source>
</evidence>
<evidence type="ECO:0000256" key="1">
    <source>
        <dbReference type="ARBA" id="ARBA00022553"/>
    </source>
</evidence>
<dbReference type="Gene3D" id="3.30.750.24">
    <property type="entry name" value="STAS domain"/>
    <property type="match status" value="1"/>
</dbReference>
<dbReference type="CDD" id="cd07041">
    <property type="entry name" value="STAS_RsbR_RsbS_like"/>
    <property type="match status" value="1"/>
</dbReference>
<dbReference type="PROSITE" id="PS50801">
    <property type="entry name" value="STAS"/>
    <property type="match status" value="1"/>
</dbReference>
<gene>
    <name evidence="3" type="ORF">SAMN05518684_10133</name>
</gene>
<evidence type="ECO:0000313" key="3">
    <source>
        <dbReference type="EMBL" id="SER40281.1"/>
    </source>
</evidence>
<dbReference type="InterPro" id="IPR051932">
    <property type="entry name" value="Bact_StressResp_Reg"/>
</dbReference>
<dbReference type="PANTHER" id="PTHR33745">
    <property type="entry name" value="RSBT ANTAGONIST PROTEIN RSBS-RELATED"/>
    <property type="match status" value="1"/>
</dbReference>
<dbReference type="Proteomes" id="UP000198571">
    <property type="component" value="Unassembled WGS sequence"/>
</dbReference>
<keyword evidence="1" id="KW-0597">Phosphoprotein</keyword>
<protein>
    <submittedName>
        <fullName evidence="3">RsbT co-antagonist protein RsbR</fullName>
    </submittedName>
</protein>
<sequence length="283" mass="31714">MKKYNIENAQVIKDLEQIGKEIRGNKEWIVDSLFSHSGSEKASYAPLEEELYERRLEVIEICGKAFSDNGSSYLVEEWAKKLGKYGVSKGASLTDLLPVTKVYRKILWEFIEDFSKKRKVASDTVFKSSLILNDFLDEAAYAFTAAFIEDHEEKIKASHDFIKELSAPVVPISKGIAVLPLIGHLDEDRSAVLMDTVVRDAMSHKLELIFIDLSGVLVMDTFVASRLSDLMKTLKILGVSPILSGLRPETAQTIVSLGIEIKHFKIVSNLRQALIDYGVCKDI</sequence>
<accession>A0A1H9NWN7</accession>
<dbReference type="RefSeq" id="WP_093046993.1">
    <property type="nucleotide sequence ID" value="NZ_FOGT01000001.1"/>
</dbReference>
<keyword evidence="4" id="KW-1185">Reference proteome</keyword>
<reference evidence="4" key="1">
    <citation type="submission" date="2016-10" db="EMBL/GenBank/DDBJ databases">
        <authorList>
            <person name="Varghese N."/>
            <person name="Submissions S."/>
        </authorList>
    </citation>
    <scope>NUCLEOTIDE SEQUENCE [LARGE SCALE GENOMIC DNA]</scope>
    <source>
        <strain evidence="4">S9</strain>
    </source>
</reference>